<keyword evidence="2" id="KW-1185">Reference proteome</keyword>
<protein>
    <submittedName>
        <fullName evidence="1">Uncharacterized protein</fullName>
    </submittedName>
</protein>
<reference evidence="1" key="1">
    <citation type="submission" date="2016-01" db="EMBL/GenBank/DDBJ databases">
        <authorList>
            <person name="Regsiter A."/>
            <person name="william w."/>
        </authorList>
    </citation>
    <scope>NUCLEOTIDE SEQUENCE</scope>
    <source>
        <strain evidence="1">NCPPB 1641</strain>
    </source>
</reference>
<proteinExistence type="predicted"/>
<name>A0A1S7U6F4_9HYPH</name>
<organism evidence="1 2">
    <name type="scientific">Agrobacterium deltaense NCPPB 1641</name>
    <dbReference type="NCBI Taxonomy" id="1183425"/>
    <lineage>
        <taxon>Bacteria</taxon>
        <taxon>Pseudomonadati</taxon>
        <taxon>Pseudomonadota</taxon>
        <taxon>Alphaproteobacteria</taxon>
        <taxon>Hyphomicrobiales</taxon>
        <taxon>Rhizobiaceae</taxon>
        <taxon>Rhizobium/Agrobacterium group</taxon>
        <taxon>Agrobacterium</taxon>
    </lineage>
</organism>
<sequence length="88" mass="9868">MMKRWSRAICKDLWDKVPLRRELKSFRNPYGRPFDTLAECLIGSCPLFAGGGRQLRVVSPFLPALYGLGSPSRFPGALASLCDLTCYK</sequence>
<dbReference type="EMBL" id="FCNP01000044">
    <property type="protein sequence ID" value="CVI62500.1"/>
    <property type="molecule type" value="Genomic_DNA"/>
</dbReference>
<accession>A0A1S7U6F4</accession>
<dbReference type="Proteomes" id="UP000192140">
    <property type="component" value="Unassembled WGS sequence"/>
</dbReference>
<comment type="caution">
    <text evidence="1">The sequence shown here is derived from an EMBL/GenBank/DDBJ whole genome shotgun (WGS) entry which is preliminary data.</text>
</comment>
<dbReference type="AlphaFoldDB" id="A0A1S7U6F4"/>
<gene>
    <name evidence="1" type="ORF">AGR7A_Lc60018</name>
</gene>
<evidence type="ECO:0000313" key="2">
    <source>
        <dbReference type="Proteomes" id="UP000192140"/>
    </source>
</evidence>
<evidence type="ECO:0000313" key="1">
    <source>
        <dbReference type="EMBL" id="CVI62500.1"/>
    </source>
</evidence>